<dbReference type="GO" id="GO:0005576">
    <property type="term" value="C:extracellular region"/>
    <property type="evidence" value="ECO:0007669"/>
    <property type="project" value="UniProtKB-SubCell"/>
</dbReference>
<dbReference type="EC" id="3.4.14.10" evidence="4"/>
<feature type="active site" description="Charge relay system" evidence="15">
    <location>
        <position position="502"/>
    </location>
</feature>
<keyword evidence="8 16" id="KW-0732">Signal</keyword>
<dbReference type="InterPro" id="IPR015366">
    <property type="entry name" value="S53_propep"/>
</dbReference>
<name>A0A9W9TCN4_PENCI</name>
<evidence type="ECO:0000256" key="1">
    <source>
        <dbReference type="ARBA" id="ARBA00001910"/>
    </source>
</evidence>
<keyword evidence="10 15" id="KW-0720">Serine protease</keyword>
<dbReference type="InterPro" id="IPR030400">
    <property type="entry name" value="Sedolisin_dom"/>
</dbReference>
<dbReference type="PROSITE" id="PS51695">
    <property type="entry name" value="SEDOLISIN"/>
    <property type="match status" value="1"/>
</dbReference>
<comment type="subcellular location">
    <subcellularLocation>
        <location evidence="3">Secreted</location>
        <location evidence="3">Extracellular space</location>
    </subcellularLocation>
</comment>
<dbReference type="PROSITE" id="PS00138">
    <property type="entry name" value="SUBTILASE_SER"/>
    <property type="match status" value="1"/>
</dbReference>
<proteinExistence type="predicted"/>
<dbReference type="CDD" id="cd11377">
    <property type="entry name" value="Pro-peptidase_S53"/>
    <property type="match status" value="1"/>
</dbReference>
<dbReference type="GO" id="GO:0006508">
    <property type="term" value="P:proteolysis"/>
    <property type="evidence" value="ECO:0007669"/>
    <property type="project" value="UniProtKB-KW"/>
</dbReference>
<organism evidence="18 19">
    <name type="scientific">Penicillium citrinum</name>
    <dbReference type="NCBI Taxonomy" id="5077"/>
    <lineage>
        <taxon>Eukaryota</taxon>
        <taxon>Fungi</taxon>
        <taxon>Dikarya</taxon>
        <taxon>Ascomycota</taxon>
        <taxon>Pezizomycotina</taxon>
        <taxon>Eurotiomycetes</taxon>
        <taxon>Eurotiomycetidae</taxon>
        <taxon>Eurotiales</taxon>
        <taxon>Aspergillaceae</taxon>
        <taxon>Penicillium</taxon>
    </lineage>
</organism>
<evidence type="ECO:0000256" key="14">
    <source>
        <dbReference type="ARBA" id="ARBA00023180"/>
    </source>
</evidence>
<accession>A0A9W9TCN4</accession>
<keyword evidence="9 15" id="KW-0378">Hydrolase</keyword>
<feature type="chain" id="PRO_5040918027" description="tripeptidyl-peptidase II" evidence="16">
    <location>
        <begin position="26"/>
        <end position="602"/>
    </location>
</feature>
<sequence>MLASLLNSGALSLAVISLLASTAAADVFESLPGVPEGWRYSRTPSGKQPLKLNLALTQEGLQGFENALMDMSTPGHPDYGKHFQTHDEMKRMLQPSDQSVKTVRNWLEEAGVKDIQHDADWLTIHTTVEKANDLLDANFQYYVNRNQHVERLRTLEYSLPKEVIPHVNLVSPTTRFGQIRPNRATIHSKSRVADEEFKAAVHSSSDSCNTAITPECLKSIYNVGDYKPQSDNGNSVAFASYLEQYARYKDLALFEEDLAPYAKGQNFTVIEFHGGLNDQNSQSDSSEANLDLQTIVGISSPVPVTEFSTGGRGQLVPDLDQPDPNNNNNEPYLEFLQNVVKMSHDELPAVISTSYGEDEQSVPEKYARSVCNLYAQLGSRGVSIIFSSGDSGVGAACQTNDGRNATHFPPQFPASCPWVTSVGATTHTSPEKAVYFSSGGFSDLWERPKWQEEAVSKYLENLGNKWSGLFNAKGRAFPDVSAQGQNFAIYEKGQLTRVDGTSASAPAFAGVIALVNDARIQANQPTLGFLNPWLYSEASSVLNDITTGGSTGCDGNGRFSGPQNGGPVVPYASWNATDGWDPVSGLGTPNFAKMVKNIVKSS</sequence>
<evidence type="ECO:0000256" key="15">
    <source>
        <dbReference type="PROSITE-ProRule" id="PRU01032"/>
    </source>
</evidence>
<dbReference type="Pfam" id="PF09286">
    <property type="entry name" value="Pro-kuma_activ"/>
    <property type="match status" value="1"/>
</dbReference>
<keyword evidence="7 15" id="KW-0479">Metal-binding</keyword>
<evidence type="ECO:0000256" key="3">
    <source>
        <dbReference type="ARBA" id="ARBA00004239"/>
    </source>
</evidence>
<gene>
    <name evidence="18" type="ORF">N7469_011590</name>
</gene>
<keyword evidence="12" id="KW-0843">Virulence</keyword>
<dbReference type="Proteomes" id="UP001147733">
    <property type="component" value="Unassembled WGS sequence"/>
</dbReference>
<evidence type="ECO:0000256" key="11">
    <source>
        <dbReference type="ARBA" id="ARBA00022837"/>
    </source>
</evidence>
<evidence type="ECO:0000256" key="8">
    <source>
        <dbReference type="ARBA" id="ARBA00022729"/>
    </source>
</evidence>
<dbReference type="InterPro" id="IPR023828">
    <property type="entry name" value="Peptidase_S8_Ser-AS"/>
</dbReference>
<evidence type="ECO:0000256" key="10">
    <source>
        <dbReference type="ARBA" id="ARBA00022825"/>
    </source>
</evidence>
<feature type="signal peptide" evidence="16">
    <location>
        <begin position="1"/>
        <end position="25"/>
    </location>
</feature>
<dbReference type="InterPro" id="IPR050819">
    <property type="entry name" value="Tripeptidyl-peptidase_I"/>
</dbReference>
<keyword evidence="5" id="KW-0964">Secreted</keyword>
<evidence type="ECO:0000256" key="7">
    <source>
        <dbReference type="ARBA" id="ARBA00022723"/>
    </source>
</evidence>
<dbReference type="SUPFAM" id="SSF54897">
    <property type="entry name" value="Protease propeptides/inhibitors"/>
    <property type="match status" value="1"/>
</dbReference>
<keyword evidence="19" id="KW-1185">Reference proteome</keyword>
<comment type="function">
    <text evidence="2">Secreted tripeptidyl-peptidase which degrades proteins at acidic pHs and is involved in virulence.</text>
</comment>
<dbReference type="InterPro" id="IPR036852">
    <property type="entry name" value="Peptidase_S8/S53_dom_sf"/>
</dbReference>
<feature type="active site" description="Charge relay system" evidence="15">
    <location>
        <position position="291"/>
    </location>
</feature>
<feature type="active site" description="Charge relay system" evidence="15">
    <location>
        <position position="287"/>
    </location>
</feature>
<dbReference type="AlphaFoldDB" id="A0A9W9TCN4"/>
<dbReference type="GeneID" id="81389662"/>
<feature type="binding site" evidence="15">
    <location>
        <position position="579"/>
    </location>
    <ligand>
        <name>Ca(2+)</name>
        <dbReference type="ChEBI" id="CHEBI:29108"/>
    </ligand>
</feature>
<reference evidence="18" key="2">
    <citation type="journal article" date="2023" name="IMA Fungus">
        <title>Comparative genomic study of the Penicillium genus elucidates a diverse pangenome and 15 lateral gene transfer events.</title>
        <authorList>
            <person name="Petersen C."/>
            <person name="Sorensen T."/>
            <person name="Nielsen M.R."/>
            <person name="Sondergaard T.E."/>
            <person name="Sorensen J.L."/>
            <person name="Fitzpatrick D.A."/>
            <person name="Frisvad J.C."/>
            <person name="Nielsen K.L."/>
        </authorList>
    </citation>
    <scope>NUCLEOTIDE SEQUENCE</scope>
    <source>
        <strain evidence="18">IBT 23319</strain>
    </source>
</reference>
<comment type="cofactor">
    <cofactor evidence="15">
        <name>Ca(2+)</name>
        <dbReference type="ChEBI" id="CHEBI:29108"/>
    </cofactor>
    <text evidence="15">Binds 1 Ca(2+) ion per subunit.</text>
</comment>
<feature type="binding site" evidence="15">
    <location>
        <position position="544"/>
    </location>
    <ligand>
        <name>Ca(2+)</name>
        <dbReference type="ChEBI" id="CHEBI:29108"/>
    </ligand>
</feature>
<dbReference type="Gene3D" id="3.40.50.200">
    <property type="entry name" value="Peptidase S8/S53 domain"/>
    <property type="match status" value="1"/>
</dbReference>
<evidence type="ECO:0000256" key="2">
    <source>
        <dbReference type="ARBA" id="ARBA00002451"/>
    </source>
</evidence>
<dbReference type="SUPFAM" id="SSF52743">
    <property type="entry name" value="Subtilisin-like"/>
    <property type="match status" value="1"/>
</dbReference>
<dbReference type="EMBL" id="JAPQKT010000011">
    <property type="protein sequence ID" value="KAJ5216725.1"/>
    <property type="molecule type" value="Genomic_DNA"/>
</dbReference>
<protein>
    <recommendedName>
        <fullName evidence="4">tripeptidyl-peptidase II</fullName>
        <ecNumber evidence="4">3.4.14.10</ecNumber>
    </recommendedName>
</protein>
<dbReference type="GO" id="GO:0004252">
    <property type="term" value="F:serine-type endopeptidase activity"/>
    <property type="evidence" value="ECO:0007669"/>
    <property type="project" value="UniProtKB-UniRule"/>
</dbReference>
<evidence type="ECO:0000256" key="12">
    <source>
        <dbReference type="ARBA" id="ARBA00023026"/>
    </source>
</evidence>
<evidence type="ECO:0000256" key="4">
    <source>
        <dbReference type="ARBA" id="ARBA00012462"/>
    </source>
</evidence>
<keyword evidence="11 15" id="KW-0106">Calcium</keyword>
<feature type="domain" description="Peptidase S53" evidence="17">
    <location>
        <begin position="211"/>
        <end position="601"/>
    </location>
</feature>
<reference evidence="18" key="1">
    <citation type="submission" date="2022-11" db="EMBL/GenBank/DDBJ databases">
        <authorList>
            <person name="Petersen C."/>
        </authorList>
    </citation>
    <scope>NUCLEOTIDE SEQUENCE</scope>
    <source>
        <strain evidence="18">IBT 23319</strain>
    </source>
</reference>
<dbReference type="PANTHER" id="PTHR14218:SF15">
    <property type="entry name" value="TRIPEPTIDYL-PEPTIDASE 1"/>
    <property type="match status" value="1"/>
</dbReference>
<evidence type="ECO:0000259" key="17">
    <source>
        <dbReference type="PROSITE" id="PS51695"/>
    </source>
</evidence>
<dbReference type="GO" id="GO:0008240">
    <property type="term" value="F:tripeptidyl-peptidase activity"/>
    <property type="evidence" value="ECO:0007669"/>
    <property type="project" value="UniProtKB-EC"/>
</dbReference>
<keyword evidence="13" id="KW-0865">Zymogen</keyword>
<dbReference type="Pfam" id="PF00082">
    <property type="entry name" value="Peptidase_S8"/>
    <property type="match status" value="1"/>
</dbReference>
<dbReference type="RefSeq" id="XP_056495004.1">
    <property type="nucleotide sequence ID" value="XM_056650495.1"/>
</dbReference>
<keyword evidence="14" id="KW-0325">Glycoprotein</keyword>
<evidence type="ECO:0000256" key="5">
    <source>
        <dbReference type="ARBA" id="ARBA00022525"/>
    </source>
</evidence>
<comment type="catalytic activity">
    <reaction evidence="1">
        <text>Release of an N-terminal tripeptide from a polypeptide.</text>
        <dbReference type="EC" id="3.4.14.10"/>
    </reaction>
</comment>
<dbReference type="GO" id="GO:0046872">
    <property type="term" value="F:metal ion binding"/>
    <property type="evidence" value="ECO:0007669"/>
    <property type="project" value="UniProtKB-UniRule"/>
</dbReference>
<feature type="binding site" evidence="15">
    <location>
        <position position="545"/>
    </location>
    <ligand>
        <name>Ca(2+)</name>
        <dbReference type="ChEBI" id="CHEBI:29108"/>
    </ligand>
</feature>
<evidence type="ECO:0000256" key="13">
    <source>
        <dbReference type="ARBA" id="ARBA00023145"/>
    </source>
</evidence>
<keyword evidence="6 15" id="KW-0645">Protease</keyword>
<dbReference type="InterPro" id="IPR000209">
    <property type="entry name" value="Peptidase_S8/S53_dom"/>
</dbReference>
<dbReference type="FunFam" id="3.40.50.200:FF:000015">
    <property type="entry name" value="Tripeptidyl peptidase A"/>
    <property type="match status" value="1"/>
</dbReference>
<evidence type="ECO:0000256" key="9">
    <source>
        <dbReference type="ARBA" id="ARBA00022801"/>
    </source>
</evidence>
<dbReference type="SMART" id="SM00944">
    <property type="entry name" value="Pro-kuma_activ"/>
    <property type="match status" value="1"/>
</dbReference>
<evidence type="ECO:0000256" key="16">
    <source>
        <dbReference type="SAM" id="SignalP"/>
    </source>
</evidence>
<evidence type="ECO:0000313" key="19">
    <source>
        <dbReference type="Proteomes" id="UP001147733"/>
    </source>
</evidence>
<evidence type="ECO:0000313" key="18">
    <source>
        <dbReference type="EMBL" id="KAJ5216725.1"/>
    </source>
</evidence>
<comment type="caution">
    <text evidence="18">The sequence shown here is derived from an EMBL/GenBank/DDBJ whole genome shotgun (WGS) entry which is preliminary data.</text>
</comment>
<dbReference type="CDD" id="cd04056">
    <property type="entry name" value="Peptidases_S53"/>
    <property type="match status" value="1"/>
</dbReference>
<feature type="binding site" evidence="15">
    <location>
        <position position="581"/>
    </location>
    <ligand>
        <name>Ca(2+)</name>
        <dbReference type="ChEBI" id="CHEBI:29108"/>
    </ligand>
</feature>
<dbReference type="PANTHER" id="PTHR14218">
    <property type="entry name" value="PROTEASE S8 TRIPEPTIDYL PEPTIDASE I CLN2"/>
    <property type="match status" value="1"/>
</dbReference>
<evidence type="ECO:0000256" key="6">
    <source>
        <dbReference type="ARBA" id="ARBA00022670"/>
    </source>
</evidence>
<dbReference type="OrthoDB" id="409122at2759"/>